<dbReference type="Pfam" id="PF16220">
    <property type="entry name" value="DUF4880"/>
    <property type="match status" value="1"/>
</dbReference>
<dbReference type="Gene3D" id="2.60.120.1440">
    <property type="match status" value="1"/>
</dbReference>
<protein>
    <submittedName>
        <fullName evidence="4">FecR domain-containing protein</fullName>
    </submittedName>
</protein>
<dbReference type="PANTHER" id="PTHR30273:SF2">
    <property type="entry name" value="PROTEIN FECR"/>
    <property type="match status" value="1"/>
</dbReference>
<keyword evidence="1" id="KW-0472">Membrane</keyword>
<comment type="caution">
    <text evidence="4">The sequence shown here is derived from an EMBL/GenBank/DDBJ whole genome shotgun (WGS) entry which is preliminary data.</text>
</comment>
<reference evidence="4 5" key="1">
    <citation type="submission" date="2024-09" db="EMBL/GenBank/DDBJ databases">
        <authorList>
            <person name="Sun Q."/>
            <person name="Mori K."/>
        </authorList>
    </citation>
    <scope>NUCLEOTIDE SEQUENCE [LARGE SCALE GENOMIC DNA]</scope>
    <source>
        <strain evidence="4 5">CICC 11035S</strain>
    </source>
</reference>
<feature type="transmembrane region" description="Helical" evidence="1">
    <location>
        <begin position="89"/>
        <end position="108"/>
    </location>
</feature>
<organism evidence="4 5">
    <name type="scientific">Novosphingobium clariflavum</name>
    <dbReference type="NCBI Taxonomy" id="2029884"/>
    <lineage>
        <taxon>Bacteria</taxon>
        <taxon>Pseudomonadati</taxon>
        <taxon>Pseudomonadota</taxon>
        <taxon>Alphaproteobacteria</taxon>
        <taxon>Sphingomonadales</taxon>
        <taxon>Sphingomonadaceae</taxon>
        <taxon>Novosphingobium</taxon>
    </lineage>
</organism>
<feature type="domain" description="FecR protein" evidence="2">
    <location>
        <begin position="117"/>
        <end position="207"/>
    </location>
</feature>
<dbReference type="InterPro" id="IPR012373">
    <property type="entry name" value="Ferrdict_sens_TM"/>
</dbReference>
<evidence type="ECO:0000259" key="3">
    <source>
        <dbReference type="Pfam" id="PF16220"/>
    </source>
</evidence>
<dbReference type="InterPro" id="IPR006860">
    <property type="entry name" value="FecR"/>
</dbReference>
<dbReference type="Pfam" id="PF04773">
    <property type="entry name" value="FecR"/>
    <property type="match status" value="1"/>
</dbReference>
<accession>A0ABV6SAE9</accession>
<name>A0ABV6SAE9_9SPHN</name>
<keyword evidence="5" id="KW-1185">Reference proteome</keyword>
<evidence type="ECO:0000256" key="1">
    <source>
        <dbReference type="SAM" id="Phobius"/>
    </source>
</evidence>
<dbReference type="Proteomes" id="UP001589858">
    <property type="component" value="Unassembled WGS sequence"/>
</dbReference>
<dbReference type="PIRSF" id="PIRSF018266">
    <property type="entry name" value="FecR"/>
    <property type="match status" value="1"/>
</dbReference>
<dbReference type="InterPro" id="IPR032623">
    <property type="entry name" value="FecR_N"/>
</dbReference>
<keyword evidence="1" id="KW-0812">Transmembrane</keyword>
<dbReference type="RefSeq" id="WP_267218933.1">
    <property type="nucleotide sequence ID" value="NZ_JAPCWC010000002.1"/>
</dbReference>
<evidence type="ECO:0000313" key="4">
    <source>
        <dbReference type="EMBL" id="MFC0686226.1"/>
    </source>
</evidence>
<gene>
    <name evidence="4" type="ORF">ACFFF8_16680</name>
</gene>
<dbReference type="EMBL" id="JBHLTM010000061">
    <property type="protein sequence ID" value="MFC0686226.1"/>
    <property type="molecule type" value="Genomic_DNA"/>
</dbReference>
<proteinExistence type="predicted"/>
<sequence length="317" mass="33897">MTGKDTMRDDAIRDQAARWAVLTGEPGFEDWEGFMQWLEADPAHARAYDAVSAAVAQAAELAAQAPEPVTPAANDDDTDHSAHAAPRRFWLGSAVAASLAVIGSLWVWHGSSRDLYTVETAPGQMRSLDLENGTRVDLAGATVIRLDRKDARYAELDTGQALFTVRHDAARPFHVEAGDATLVDLGTVFDVTREGAHLSVGVAEGAVGYNPKAENLRLAPGDRLVAEAGAVTLDKVPASQVGEWREGRLTFDAAPLREVADRLSRATGIAFAARPGAEMAISGSILVTPVRDDPQMIGALLGLDVRREGDRWMIGKP</sequence>
<keyword evidence="1" id="KW-1133">Transmembrane helix</keyword>
<evidence type="ECO:0000259" key="2">
    <source>
        <dbReference type="Pfam" id="PF04773"/>
    </source>
</evidence>
<feature type="domain" description="FecR N-terminal" evidence="3">
    <location>
        <begin position="14"/>
        <end position="52"/>
    </location>
</feature>
<dbReference type="PANTHER" id="PTHR30273">
    <property type="entry name" value="PERIPLASMIC SIGNAL SENSOR AND SIGMA FACTOR ACTIVATOR FECR-RELATED"/>
    <property type="match status" value="1"/>
</dbReference>
<evidence type="ECO:0000313" key="5">
    <source>
        <dbReference type="Proteomes" id="UP001589858"/>
    </source>
</evidence>